<dbReference type="InterPro" id="IPR052308">
    <property type="entry name" value="PPR_domain-containing"/>
</dbReference>
<dbReference type="Pfam" id="PF13041">
    <property type="entry name" value="PPR_2"/>
    <property type="match status" value="1"/>
</dbReference>
<proteinExistence type="predicted"/>
<feature type="repeat" description="PPR" evidence="2">
    <location>
        <begin position="216"/>
        <end position="250"/>
    </location>
</feature>
<evidence type="ECO:0000313" key="4">
    <source>
        <dbReference type="Proteomes" id="UP001454036"/>
    </source>
</evidence>
<feature type="repeat" description="PPR" evidence="2">
    <location>
        <begin position="286"/>
        <end position="320"/>
    </location>
</feature>
<dbReference type="InterPro" id="IPR002885">
    <property type="entry name" value="PPR_rpt"/>
</dbReference>
<reference evidence="3 4" key="1">
    <citation type="submission" date="2024-01" db="EMBL/GenBank/DDBJ databases">
        <title>The complete chloroplast genome sequence of Lithospermum erythrorhizon: insights into the phylogenetic relationship among Boraginaceae species and the maternal lineages of purple gromwells.</title>
        <authorList>
            <person name="Okada T."/>
            <person name="Watanabe K."/>
        </authorList>
    </citation>
    <scope>NUCLEOTIDE SEQUENCE [LARGE SCALE GENOMIC DNA]</scope>
</reference>
<dbReference type="NCBIfam" id="TIGR00756">
    <property type="entry name" value="PPR"/>
    <property type="match status" value="5"/>
</dbReference>
<dbReference type="PANTHER" id="PTHR47937:SF6">
    <property type="entry name" value="PENTACOTRIPEPTIDE-REPEAT REGION OF PRORP DOMAIN-CONTAINING PROTEIN"/>
    <property type="match status" value="1"/>
</dbReference>
<organism evidence="3 4">
    <name type="scientific">Lithospermum erythrorhizon</name>
    <name type="common">Purple gromwell</name>
    <name type="synonym">Lithospermum officinale var. erythrorhizon</name>
    <dbReference type="NCBI Taxonomy" id="34254"/>
    <lineage>
        <taxon>Eukaryota</taxon>
        <taxon>Viridiplantae</taxon>
        <taxon>Streptophyta</taxon>
        <taxon>Embryophyta</taxon>
        <taxon>Tracheophyta</taxon>
        <taxon>Spermatophyta</taxon>
        <taxon>Magnoliopsida</taxon>
        <taxon>eudicotyledons</taxon>
        <taxon>Gunneridae</taxon>
        <taxon>Pentapetalae</taxon>
        <taxon>asterids</taxon>
        <taxon>lamiids</taxon>
        <taxon>Boraginales</taxon>
        <taxon>Boraginaceae</taxon>
        <taxon>Boraginoideae</taxon>
        <taxon>Lithospermeae</taxon>
        <taxon>Lithospermum</taxon>
    </lineage>
</organism>
<accession>A0AAV3RJG8</accession>
<dbReference type="Gene3D" id="1.25.40.10">
    <property type="entry name" value="Tetratricopeptide repeat domain"/>
    <property type="match status" value="3"/>
</dbReference>
<name>A0AAV3RJG8_LITER</name>
<gene>
    <name evidence="3" type="ORF">LIER_29078</name>
</gene>
<feature type="repeat" description="PPR" evidence="2">
    <location>
        <begin position="145"/>
        <end position="180"/>
    </location>
</feature>
<dbReference type="InterPro" id="IPR011990">
    <property type="entry name" value="TPR-like_helical_dom_sf"/>
</dbReference>
<evidence type="ECO:0000256" key="1">
    <source>
        <dbReference type="ARBA" id="ARBA00022737"/>
    </source>
</evidence>
<comment type="caution">
    <text evidence="3">The sequence shown here is derived from an EMBL/GenBank/DDBJ whole genome shotgun (WGS) entry which is preliminary data.</text>
</comment>
<dbReference type="EMBL" id="BAABME010009893">
    <property type="protein sequence ID" value="GAA0176004.1"/>
    <property type="molecule type" value="Genomic_DNA"/>
</dbReference>
<dbReference type="PANTHER" id="PTHR47937">
    <property type="entry name" value="PLASTID TRANSCRIPTIONALLY ACTIVE CHROMOSOME 2-LIKE PROTEIN"/>
    <property type="match status" value="1"/>
</dbReference>
<keyword evidence="1" id="KW-0677">Repeat</keyword>
<dbReference type="AlphaFoldDB" id="A0AAV3RJG8"/>
<keyword evidence="4" id="KW-1185">Reference proteome</keyword>
<protein>
    <recommendedName>
        <fullName evidence="5">Pentatricopeptide repeat-containing protein</fullName>
    </recommendedName>
</protein>
<feature type="repeat" description="PPR" evidence="2">
    <location>
        <begin position="251"/>
        <end position="285"/>
    </location>
</feature>
<sequence>MSSSSLSRLHTLFSKSPRNISPISTIEKTPTTKLSNPSVTKNVPNTPIISFPPEVKSLVKSFKKRSRYPEFRLRKDVYEAVVRRLAAGKHFSAIESVLEYQKKFKINMADEWFGVKLIILYGKAGMFDHACKVFDELPQLGCTRTVLSFNALLSACVKSKNLDKVNKIFHKLPGELGFEPDGFSYSTVIKAFCEFKDFDSAMKVLEEMEGSRIGPNIVGYNTILEAYYRENNLVEAEKLWRRMEGKGVIADVRSYNAKLRNLIRNDRVEEALDLVEKMVIIQVKPDKFTYNAVIKGCVGKSKLEEVKMFHGKMVGDDCDPDYVTFEMLISFACDQGDIDFAFEVCKQAIELKVSVYKSSMQLVVDALLERSRIEEANELVALINSSKRHPYTLTLPITR</sequence>
<evidence type="ECO:0000256" key="2">
    <source>
        <dbReference type="PROSITE-ProRule" id="PRU00708"/>
    </source>
</evidence>
<feature type="repeat" description="PPR" evidence="2">
    <location>
        <begin position="181"/>
        <end position="215"/>
    </location>
</feature>
<dbReference type="PROSITE" id="PS51375">
    <property type="entry name" value="PPR"/>
    <property type="match status" value="5"/>
</dbReference>
<evidence type="ECO:0000313" key="3">
    <source>
        <dbReference type="EMBL" id="GAA0176004.1"/>
    </source>
</evidence>
<dbReference type="Proteomes" id="UP001454036">
    <property type="component" value="Unassembled WGS sequence"/>
</dbReference>
<dbReference type="Pfam" id="PF13812">
    <property type="entry name" value="PPR_3"/>
    <property type="match status" value="2"/>
</dbReference>
<evidence type="ECO:0008006" key="5">
    <source>
        <dbReference type="Google" id="ProtNLM"/>
    </source>
</evidence>